<proteinExistence type="predicted"/>
<dbReference type="InterPro" id="IPR012340">
    <property type="entry name" value="NA-bd_OB-fold"/>
</dbReference>
<name>A0AB38XS85_9ACTO</name>
<dbReference type="RefSeq" id="WP_004805303.1">
    <property type="nucleotide sequence ID" value="NZ_CP116394.1"/>
</dbReference>
<gene>
    <name evidence="1" type="ORF">PIG85_05375</name>
</gene>
<reference evidence="1" key="1">
    <citation type="submission" date="2023-01" db="EMBL/GenBank/DDBJ databases">
        <title>Comparative Genomic Analysis of the Clinically-Derived Winkia Strain NY0527 Provides Evidence into the Taxonomic Reassignment of Winkia neuii and Characterizes Their Virulence Traits.</title>
        <authorList>
            <person name="Cai X."/>
            <person name="Peng Y."/>
            <person name="Li M."/>
            <person name="Qiu Y."/>
            <person name="Wang Y."/>
            <person name="Xu L."/>
            <person name="Hou Q."/>
        </authorList>
    </citation>
    <scope>NUCLEOTIDE SEQUENCE</scope>
    <source>
        <strain evidence="1">NY0527</strain>
    </source>
</reference>
<organism evidence="1 2">
    <name type="scientific">Winkia neuii subsp. anitrata</name>
    <dbReference type="NCBI Taxonomy" id="29318"/>
    <lineage>
        <taxon>Bacteria</taxon>
        <taxon>Bacillati</taxon>
        <taxon>Actinomycetota</taxon>
        <taxon>Actinomycetes</taxon>
        <taxon>Actinomycetales</taxon>
        <taxon>Actinomycetaceae</taxon>
        <taxon>Winkia</taxon>
    </lineage>
</organism>
<evidence type="ECO:0000313" key="2">
    <source>
        <dbReference type="Proteomes" id="UP001211044"/>
    </source>
</evidence>
<dbReference type="AlphaFoldDB" id="A0AB38XS85"/>
<sequence>MTNVFTWLKGKFNQVRKSRVDIGAEDEKAISEALGTRAIRSVSARNEVRIGGVLTSVTYPARPGAIDLSATLSDGTGTIELVWMGRDDIPGIAPGAHMVLEGMVSEDRDHLRIVNPAYSLLASAK</sequence>
<dbReference type="EMBL" id="CP116394">
    <property type="protein sequence ID" value="WCE47079.1"/>
    <property type="molecule type" value="Genomic_DNA"/>
</dbReference>
<evidence type="ECO:0000313" key="1">
    <source>
        <dbReference type="EMBL" id="WCE47079.1"/>
    </source>
</evidence>
<dbReference type="Proteomes" id="UP001211044">
    <property type="component" value="Chromosome"/>
</dbReference>
<dbReference type="CDD" id="cd04488">
    <property type="entry name" value="RecG_wedge_OBF"/>
    <property type="match status" value="1"/>
</dbReference>
<accession>A0AB38XS85</accession>
<protein>
    <submittedName>
        <fullName evidence="1">OB-fold nucleic acid binding domain-containing protein</fullName>
    </submittedName>
</protein>
<dbReference type="KEGG" id="wne:PIG85_05375"/>
<dbReference type="Gene3D" id="2.40.50.140">
    <property type="entry name" value="Nucleic acid-binding proteins"/>
    <property type="match status" value="1"/>
</dbReference>